<keyword evidence="3" id="KW-1185">Reference proteome</keyword>
<gene>
    <name evidence="2" type="ORF">HNY73_002816</name>
</gene>
<protein>
    <recommendedName>
        <fullName evidence="4">Secreted protein</fullName>
    </recommendedName>
</protein>
<dbReference type="EMBL" id="JABXBU010000002">
    <property type="protein sequence ID" value="KAF8794901.1"/>
    <property type="molecule type" value="Genomic_DNA"/>
</dbReference>
<name>A0A8T0FUY5_ARGBR</name>
<evidence type="ECO:0000313" key="3">
    <source>
        <dbReference type="Proteomes" id="UP000807504"/>
    </source>
</evidence>
<comment type="caution">
    <text evidence="2">The sequence shown here is derived from an EMBL/GenBank/DDBJ whole genome shotgun (WGS) entry which is preliminary data.</text>
</comment>
<feature type="chain" id="PRO_5035856517" description="Secreted protein" evidence="1">
    <location>
        <begin position="30"/>
        <end position="79"/>
    </location>
</feature>
<evidence type="ECO:0008006" key="4">
    <source>
        <dbReference type="Google" id="ProtNLM"/>
    </source>
</evidence>
<keyword evidence="1" id="KW-0732">Signal</keyword>
<evidence type="ECO:0000313" key="2">
    <source>
        <dbReference type="EMBL" id="KAF8794901.1"/>
    </source>
</evidence>
<sequence length="79" mass="8694">MVDFSLGQALFLTLVLFFSQWLPSPLCWGCLIGERLPFLAHFSLIGPCSGIGTPQDYVAISGRIAHLEGLNRGFVKLWA</sequence>
<reference evidence="2" key="1">
    <citation type="journal article" date="2020" name="bioRxiv">
        <title>Chromosome-level reference genome of the European wasp spider Argiope bruennichi: a resource for studies on range expansion and evolutionary adaptation.</title>
        <authorList>
            <person name="Sheffer M.M."/>
            <person name="Hoppe A."/>
            <person name="Krehenwinkel H."/>
            <person name="Uhl G."/>
            <person name="Kuss A.W."/>
            <person name="Jensen L."/>
            <person name="Jensen C."/>
            <person name="Gillespie R.G."/>
            <person name="Hoff K.J."/>
            <person name="Prost S."/>
        </authorList>
    </citation>
    <scope>NUCLEOTIDE SEQUENCE</scope>
</reference>
<evidence type="ECO:0000256" key="1">
    <source>
        <dbReference type="SAM" id="SignalP"/>
    </source>
</evidence>
<reference evidence="2" key="2">
    <citation type="submission" date="2020-06" db="EMBL/GenBank/DDBJ databases">
        <authorList>
            <person name="Sheffer M."/>
        </authorList>
    </citation>
    <scope>NUCLEOTIDE SEQUENCE</scope>
</reference>
<accession>A0A8T0FUY5</accession>
<proteinExistence type="predicted"/>
<organism evidence="2 3">
    <name type="scientific">Argiope bruennichi</name>
    <name type="common">Wasp spider</name>
    <name type="synonym">Aranea bruennichi</name>
    <dbReference type="NCBI Taxonomy" id="94029"/>
    <lineage>
        <taxon>Eukaryota</taxon>
        <taxon>Metazoa</taxon>
        <taxon>Ecdysozoa</taxon>
        <taxon>Arthropoda</taxon>
        <taxon>Chelicerata</taxon>
        <taxon>Arachnida</taxon>
        <taxon>Araneae</taxon>
        <taxon>Araneomorphae</taxon>
        <taxon>Entelegynae</taxon>
        <taxon>Araneoidea</taxon>
        <taxon>Araneidae</taxon>
        <taxon>Argiope</taxon>
    </lineage>
</organism>
<feature type="signal peptide" evidence="1">
    <location>
        <begin position="1"/>
        <end position="29"/>
    </location>
</feature>
<dbReference type="AlphaFoldDB" id="A0A8T0FUY5"/>
<dbReference type="Proteomes" id="UP000807504">
    <property type="component" value="Unassembled WGS sequence"/>
</dbReference>